<evidence type="ECO:0000256" key="1">
    <source>
        <dbReference type="ARBA" id="ARBA00022741"/>
    </source>
</evidence>
<evidence type="ECO:0000256" key="2">
    <source>
        <dbReference type="ARBA" id="ARBA00022840"/>
    </source>
</evidence>
<comment type="caution">
    <text evidence="5">The sequence shown here is derived from an EMBL/GenBank/DDBJ whole genome shotgun (WGS) entry which is preliminary data.</text>
</comment>
<dbReference type="PANTHER" id="PTHR10457:SF7">
    <property type="entry name" value="GALACTOKINASE-RELATED"/>
    <property type="match status" value="1"/>
</dbReference>
<dbReference type="InterPro" id="IPR013750">
    <property type="entry name" value="GHMP_kinase_C_dom"/>
</dbReference>
<feature type="compositionally biased region" description="Polar residues" evidence="3">
    <location>
        <begin position="56"/>
        <end position="67"/>
    </location>
</feature>
<dbReference type="Pfam" id="PF08544">
    <property type="entry name" value="GHMP_kinases_C"/>
    <property type="match status" value="1"/>
</dbReference>
<keyword evidence="2" id="KW-0067">ATP-binding</keyword>
<dbReference type="SUPFAM" id="SSF55060">
    <property type="entry name" value="GHMP Kinase, C-terminal domain"/>
    <property type="match status" value="1"/>
</dbReference>
<feature type="domain" description="GHMP kinase C-terminal" evidence="4">
    <location>
        <begin position="145"/>
        <end position="196"/>
    </location>
</feature>
<keyword evidence="6" id="KW-1185">Reference proteome</keyword>
<reference evidence="5 6" key="1">
    <citation type="journal article" date="2018" name="Proc. Natl. Acad. Sci. U.S.A.">
        <title>Draft genome sequence of Camellia sinensis var. sinensis provides insights into the evolution of the tea genome and tea quality.</title>
        <authorList>
            <person name="Wei C."/>
            <person name="Yang H."/>
            <person name="Wang S."/>
            <person name="Zhao J."/>
            <person name="Liu C."/>
            <person name="Gao L."/>
            <person name="Xia E."/>
            <person name="Lu Y."/>
            <person name="Tai Y."/>
            <person name="She G."/>
            <person name="Sun J."/>
            <person name="Cao H."/>
            <person name="Tong W."/>
            <person name="Gao Q."/>
            <person name="Li Y."/>
            <person name="Deng W."/>
            <person name="Jiang X."/>
            <person name="Wang W."/>
            <person name="Chen Q."/>
            <person name="Zhang S."/>
            <person name="Li H."/>
            <person name="Wu J."/>
            <person name="Wang P."/>
            <person name="Li P."/>
            <person name="Shi C."/>
            <person name="Zheng F."/>
            <person name="Jian J."/>
            <person name="Huang B."/>
            <person name="Shan D."/>
            <person name="Shi M."/>
            <person name="Fang C."/>
            <person name="Yue Y."/>
            <person name="Li F."/>
            <person name="Li D."/>
            <person name="Wei S."/>
            <person name="Han B."/>
            <person name="Jiang C."/>
            <person name="Yin Y."/>
            <person name="Xia T."/>
            <person name="Zhang Z."/>
            <person name="Bennetzen J.L."/>
            <person name="Zhao S."/>
            <person name="Wan X."/>
        </authorList>
    </citation>
    <scope>NUCLEOTIDE SEQUENCE [LARGE SCALE GENOMIC DNA]</scope>
    <source>
        <strain evidence="6">cv. Shuchazao</strain>
        <tissue evidence="5">Leaf</tissue>
    </source>
</reference>
<feature type="region of interest" description="Disordered" evidence="3">
    <location>
        <begin position="48"/>
        <end position="67"/>
    </location>
</feature>
<gene>
    <name evidence="5" type="ORF">TEA_025418</name>
</gene>
<protein>
    <recommendedName>
        <fullName evidence="4">GHMP kinase C-terminal domain-containing protein</fullName>
    </recommendedName>
</protein>
<evidence type="ECO:0000256" key="3">
    <source>
        <dbReference type="SAM" id="MobiDB-lite"/>
    </source>
</evidence>
<dbReference type="Proteomes" id="UP000306102">
    <property type="component" value="Unassembled WGS sequence"/>
</dbReference>
<dbReference type="Gene3D" id="3.30.70.3170">
    <property type="match status" value="1"/>
</dbReference>
<dbReference type="GO" id="GO:0005524">
    <property type="term" value="F:ATP binding"/>
    <property type="evidence" value="ECO:0007669"/>
    <property type="project" value="UniProtKB-KW"/>
</dbReference>
<dbReference type="EMBL" id="SDRB02010812">
    <property type="protein sequence ID" value="THG04096.1"/>
    <property type="molecule type" value="Genomic_DNA"/>
</dbReference>
<proteinExistence type="predicted"/>
<keyword evidence="1" id="KW-0547">Nucleotide-binding</keyword>
<accession>A0A4S4DPH4</accession>
<dbReference type="InterPro" id="IPR036554">
    <property type="entry name" value="GHMP_kinase_C_sf"/>
</dbReference>
<name>A0A4S4DPH4_CAMSN</name>
<organism evidence="5 6">
    <name type="scientific">Camellia sinensis var. sinensis</name>
    <name type="common">China tea</name>
    <dbReference type="NCBI Taxonomy" id="542762"/>
    <lineage>
        <taxon>Eukaryota</taxon>
        <taxon>Viridiplantae</taxon>
        <taxon>Streptophyta</taxon>
        <taxon>Embryophyta</taxon>
        <taxon>Tracheophyta</taxon>
        <taxon>Spermatophyta</taxon>
        <taxon>Magnoliopsida</taxon>
        <taxon>eudicotyledons</taxon>
        <taxon>Gunneridae</taxon>
        <taxon>Pentapetalae</taxon>
        <taxon>asterids</taxon>
        <taxon>Ericales</taxon>
        <taxon>Theaceae</taxon>
        <taxon>Camellia</taxon>
    </lineage>
</organism>
<evidence type="ECO:0000313" key="6">
    <source>
        <dbReference type="Proteomes" id="UP000306102"/>
    </source>
</evidence>
<dbReference type="GO" id="GO:0006012">
    <property type="term" value="P:galactose metabolic process"/>
    <property type="evidence" value="ECO:0007669"/>
    <property type="project" value="TreeGrafter"/>
</dbReference>
<evidence type="ECO:0000259" key="4">
    <source>
        <dbReference type="Pfam" id="PF08544"/>
    </source>
</evidence>
<dbReference type="GO" id="GO:0004335">
    <property type="term" value="F:galactokinase activity"/>
    <property type="evidence" value="ECO:0007669"/>
    <property type="project" value="TreeGrafter"/>
</dbReference>
<dbReference type="STRING" id="542762.A0A4S4DPH4"/>
<dbReference type="GO" id="GO:0005829">
    <property type="term" value="C:cytosol"/>
    <property type="evidence" value="ECO:0007669"/>
    <property type="project" value="TreeGrafter"/>
</dbReference>
<dbReference type="PANTHER" id="PTHR10457">
    <property type="entry name" value="MEVALONATE KINASE/GALACTOKINASE"/>
    <property type="match status" value="1"/>
</dbReference>
<dbReference type="AlphaFoldDB" id="A0A4S4DPH4"/>
<sequence>MIEADAIQLATGQSPHHEWLCLQGFGSDGGGDDVLDGENQTIQRRQACKNDKDLDSSSGKWTATQSEAGLQEEWDDSLLTKEEIEARMHRKMEAIFKRERVMAYAHAHQLLKDNPKSAPTWAMDIRSGGFPWWWKWLVFIRMWWCCPELEELVKVCRDNGALGARLTGAGWGGCAVALVKESIVSEFILNLKKQFYKSRMEKGVIDGSDLGLYVFASKPSSGAAIFKF</sequence>
<evidence type="ECO:0000313" key="5">
    <source>
        <dbReference type="EMBL" id="THG04096.1"/>
    </source>
</evidence>